<dbReference type="PRINTS" id="PR00756">
    <property type="entry name" value="ALADIPTASE"/>
</dbReference>
<gene>
    <name evidence="14" type="ORF">POM99_08175</name>
</gene>
<dbReference type="InterPro" id="IPR001930">
    <property type="entry name" value="Peptidase_M1"/>
</dbReference>
<evidence type="ECO:0000256" key="6">
    <source>
        <dbReference type="ARBA" id="ARBA00022801"/>
    </source>
</evidence>
<dbReference type="SUPFAM" id="SSF55486">
    <property type="entry name" value="Metalloproteases ('zincins'), catalytic domain"/>
    <property type="match status" value="1"/>
</dbReference>
<keyword evidence="5 9" id="KW-0479">Metal-binding</keyword>
<evidence type="ECO:0000256" key="4">
    <source>
        <dbReference type="ARBA" id="ARBA00022670"/>
    </source>
</evidence>
<dbReference type="SUPFAM" id="SSF63737">
    <property type="entry name" value="Leukotriene A4 hydrolase N-terminal domain"/>
    <property type="match status" value="1"/>
</dbReference>
<dbReference type="EC" id="3.4.11.-" evidence="9"/>
<comment type="cofactor">
    <cofactor evidence="9">
        <name>Zn(2+)</name>
        <dbReference type="ChEBI" id="CHEBI:29105"/>
    </cofactor>
    <text evidence="9">Binds 1 zinc ion per subunit.</text>
</comment>
<dbReference type="Pfam" id="PF11838">
    <property type="entry name" value="ERAP1_C"/>
    <property type="match status" value="1"/>
</dbReference>
<evidence type="ECO:0000256" key="1">
    <source>
        <dbReference type="ARBA" id="ARBA00000098"/>
    </source>
</evidence>
<evidence type="ECO:0000259" key="13">
    <source>
        <dbReference type="Pfam" id="PF17900"/>
    </source>
</evidence>
<evidence type="ECO:0000256" key="8">
    <source>
        <dbReference type="ARBA" id="ARBA00023049"/>
    </source>
</evidence>
<evidence type="ECO:0000313" key="15">
    <source>
        <dbReference type="Proteomes" id="UP001222770"/>
    </source>
</evidence>
<dbReference type="InterPro" id="IPR014782">
    <property type="entry name" value="Peptidase_M1_dom"/>
</dbReference>
<dbReference type="Gene3D" id="2.60.40.1910">
    <property type="match status" value="1"/>
</dbReference>
<organism evidence="14 15">
    <name type="scientific">Novosphingobium cyanobacteriorum</name>
    <dbReference type="NCBI Taxonomy" id="3024215"/>
    <lineage>
        <taxon>Bacteria</taxon>
        <taxon>Pseudomonadati</taxon>
        <taxon>Pseudomonadota</taxon>
        <taxon>Alphaproteobacteria</taxon>
        <taxon>Sphingomonadales</taxon>
        <taxon>Sphingomonadaceae</taxon>
        <taxon>Novosphingobium</taxon>
    </lineage>
</organism>
<feature type="domain" description="ERAP1-like C-terminal" evidence="12">
    <location>
        <begin position="564"/>
        <end position="871"/>
    </location>
</feature>
<dbReference type="Gene3D" id="2.60.40.1730">
    <property type="entry name" value="tricorn interacting facor f3 domain"/>
    <property type="match status" value="1"/>
</dbReference>
<feature type="chain" id="PRO_5045604478" description="Aminopeptidase" evidence="10">
    <location>
        <begin position="22"/>
        <end position="893"/>
    </location>
</feature>
<evidence type="ECO:0000256" key="3">
    <source>
        <dbReference type="ARBA" id="ARBA00022438"/>
    </source>
</evidence>
<dbReference type="PANTHER" id="PTHR11533:SF174">
    <property type="entry name" value="PUROMYCIN-SENSITIVE AMINOPEPTIDASE-RELATED"/>
    <property type="match status" value="1"/>
</dbReference>
<dbReference type="EMBL" id="JAROCY010000006">
    <property type="protein sequence ID" value="MDF8333172.1"/>
    <property type="molecule type" value="Genomic_DNA"/>
</dbReference>
<keyword evidence="7 9" id="KW-0862">Zinc</keyword>
<evidence type="ECO:0000256" key="7">
    <source>
        <dbReference type="ARBA" id="ARBA00022833"/>
    </source>
</evidence>
<evidence type="ECO:0000256" key="2">
    <source>
        <dbReference type="ARBA" id="ARBA00010136"/>
    </source>
</evidence>
<feature type="domain" description="Aminopeptidase N-like N-terminal" evidence="13">
    <location>
        <begin position="46"/>
        <end position="230"/>
    </location>
</feature>
<dbReference type="InterPro" id="IPR024571">
    <property type="entry name" value="ERAP1-like_C_dom"/>
</dbReference>
<dbReference type="Pfam" id="PF17900">
    <property type="entry name" value="Peptidase_M1_N"/>
    <property type="match status" value="1"/>
</dbReference>
<dbReference type="Pfam" id="PF01433">
    <property type="entry name" value="Peptidase_M1"/>
    <property type="match status" value="1"/>
</dbReference>
<evidence type="ECO:0000313" key="14">
    <source>
        <dbReference type="EMBL" id="MDF8333172.1"/>
    </source>
</evidence>
<keyword evidence="3 9" id="KW-0031">Aminopeptidase</keyword>
<comment type="caution">
    <text evidence="14">The sequence shown here is derived from an EMBL/GenBank/DDBJ whole genome shotgun (WGS) entry which is preliminary data.</text>
</comment>
<accession>A0ABT6CGX0</accession>
<dbReference type="Gene3D" id="1.25.50.20">
    <property type="match status" value="1"/>
</dbReference>
<comment type="catalytic activity">
    <reaction evidence="1">
        <text>Release of an N-terminal amino acid, Xaa-|-Yaa- from a peptide, amide or arylamide. Xaa is preferably Ala, but may be most amino acids including Pro (slow action). When a terminal hydrophobic residue is followed by a prolyl residue, the two may be released as an intact Xaa-Pro dipeptide.</text>
        <dbReference type="EC" id="3.4.11.2"/>
    </reaction>
</comment>
<keyword evidence="15" id="KW-1185">Reference proteome</keyword>
<proteinExistence type="inferred from homology"/>
<protein>
    <recommendedName>
        <fullName evidence="9">Aminopeptidase</fullName>
        <ecNumber evidence="9">3.4.11.-</ecNumber>
    </recommendedName>
</protein>
<dbReference type="InterPro" id="IPR034016">
    <property type="entry name" value="M1_APN-typ"/>
</dbReference>
<evidence type="ECO:0000259" key="12">
    <source>
        <dbReference type="Pfam" id="PF11838"/>
    </source>
</evidence>
<feature type="signal peptide" evidence="10">
    <location>
        <begin position="1"/>
        <end position="21"/>
    </location>
</feature>
<keyword evidence="4 9" id="KW-0645">Protease</keyword>
<name>A0ABT6CGX0_9SPHN</name>
<evidence type="ECO:0000256" key="10">
    <source>
        <dbReference type="SAM" id="SignalP"/>
    </source>
</evidence>
<dbReference type="Gene3D" id="1.10.390.10">
    <property type="entry name" value="Neutral Protease Domain 2"/>
    <property type="match status" value="1"/>
</dbReference>
<dbReference type="InterPro" id="IPR042097">
    <property type="entry name" value="Aminopeptidase_N-like_N_sf"/>
</dbReference>
<dbReference type="InterPro" id="IPR027268">
    <property type="entry name" value="Peptidase_M4/M1_CTD_sf"/>
</dbReference>
<dbReference type="InterPro" id="IPR045357">
    <property type="entry name" value="Aminopeptidase_N-like_N"/>
</dbReference>
<dbReference type="PANTHER" id="PTHR11533">
    <property type="entry name" value="PROTEASE M1 ZINC METALLOPROTEASE"/>
    <property type="match status" value="1"/>
</dbReference>
<dbReference type="CDD" id="cd09601">
    <property type="entry name" value="M1_APN-Q_like"/>
    <property type="match status" value="1"/>
</dbReference>
<evidence type="ECO:0000256" key="9">
    <source>
        <dbReference type="RuleBase" id="RU364040"/>
    </source>
</evidence>
<evidence type="ECO:0000256" key="5">
    <source>
        <dbReference type="ARBA" id="ARBA00022723"/>
    </source>
</evidence>
<feature type="domain" description="Peptidase M1 membrane alanine aminopeptidase" evidence="11">
    <location>
        <begin position="265"/>
        <end position="479"/>
    </location>
</feature>
<keyword evidence="6 9" id="KW-0378">Hydrolase</keyword>
<dbReference type="InterPro" id="IPR050344">
    <property type="entry name" value="Peptidase_M1_aminopeptidases"/>
</dbReference>
<keyword evidence="10" id="KW-0732">Signal</keyword>
<keyword evidence="8 9" id="KW-0482">Metalloprotease</keyword>
<sequence>MRSLALVSALALAVAAPQVLAETPLVAPNPVAAAGVHSDLPRNAAPLHYTIEIAPDATAMAFTGKAGIDIAVSEATPTIVLHAVELTVDKATLTPVGGGAPITLTAATNAAEQKLRLTAPAAIAPGQYRLDIAYKGTINTQPNGLFALDYPDKRTGKTTRGLFTQFEPADARRFAPMFDEPIYKAPWTLSAVVPAAQMAVANTPAVKEEPLAGGLKRVTFAETPRMSSYLLFFALGDFERLAKPAMPGVEVGIVSPAGSGEQARFALDSLAPLVPYYADYFGQPFPLPKLDNVAGPGQSQFFGAMENWGGIFTFESILLEDPAISTPATRNAIYTTQAHEVAHQWFGDLVTMAWWDDLWLNEGFASWMETKATDHFHPDWFAPMGRVNGREQAMELDGFRTTHPIVQEIRTVDEANQAFDSITYQKGEAVISMLEAFAGEDVWRGGLRAYMADRKFGSSRTDDLWAAVEKAGAPGLTKVAHDFTRQPGIPLVKVTAMQCKGGKTTLALEQGEFSRDRMAETGASPARWQVPMLVSAGGAPVRSILDGRANAGKASVTVDGCGPVLLNTGQLGYYRVLYPQKALAGLAKALPGFTPIDQMGLVSDNIALSYAGYQPLAPALDLLAAVPGNANPVLASSAFRHYRAAWDSLDKAPAARAALTARIAKTWRPRLEALGYEPRANETLPEATLRTQLVGGFGALGDPQVLTEARRRFALLKANPKALDGPMKTVWFGIVARHATRTEWDAIRAYADASGSSVEKQTLYTLLARAEDPALVQFALDLALTDKPGQTTSAGMIAMASGLHPEMTYDFVIAHRDAVEKLVDSSSRTRFLAGVVDNSNDPALVPKVESYMANLAPDARKPMEQALAALKERLQSRPRYISGLTAWLGVKKK</sequence>
<dbReference type="RefSeq" id="WP_277276590.1">
    <property type="nucleotide sequence ID" value="NZ_JAROCY010000006.1"/>
</dbReference>
<reference evidence="14 15" key="1">
    <citation type="submission" date="2023-03" db="EMBL/GenBank/DDBJ databases">
        <title>Novosphingobium cyanobacteriorum sp. nov., isolated from a eutrophic reservoir during the Microcystis bloom period.</title>
        <authorList>
            <person name="Kang M."/>
            <person name="Le V."/>
            <person name="Ko S.-R."/>
            <person name="Lee S.-A."/>
            <person name="Ahn C.-Y."/>
        </authorList>
    </citation>
    <scope>NUCLEOTIDE SEQUENCE [LARGE SCALE GENOMIC DNA]</scope>
    <source>
        <strain evidence="14 15">HBC54</strain>
    </source>
</reference>
<comment type="similarity">
    <text evidence="2 9">Belongs to the peptidase M1 family.</text>
</comment>
<dbReference type="Proteomes" id="UP001222770">
    <property type="component" value="Unassembled WGS sequence"/>
</dbReference>
<evidence type="ECO:0000259" key="11">
    <source>
        <dbReference type="Pfam" id="PF01433"/>
    </source>
</evidence>